<accession>A0ACD5U824</accession>
<dbReference type="EnsemblPlants" id="AVESA.00010b.r2.2AG0202370.1">
    <property type="protein sequence ID" value="AVESA.00010b.r2.2AG0202370.1.CDS.1"/>
    <property type="gene ID" value="AVESA.00010b.r2.2AG0202370"/>
</dbReference>
<evidence type="ECO:0000313" key="1">
    <source>
        <dbReference type="EnsemblPlants" id="AVESA.00010b.r2.2AG0202370.1.CDS.1"/>
    </source>
</evidence>
<protein>
    <submittedName>
        <fullName evidence="1">Uncharacterized protein</fullName>
    </submittedName>
</protein>
<name>A0ACD5U824_AVESA</name>
<sequence length="450" mass="51010">MSGTPYEQWVNIATGHFYGRAHVWLKNICVPWQMVTWPQFCQMIAHRFTQANAHEAVEKSKNIQQVTTVQAYTDSFEECVQLVRRDHPYLQEAFIMSCFIGGLRADIKHDVSGQRPSGILEAYWYAKVYEQAATARKAYYQSSMPKNKGHYQQTNFRFPPRHIQVPSNEKATGTVTTQDRPARQCWYCKEPWNREHRCRQGRTLHIMQEIEDDDSDQPEPKHSPTTEQTFHTAPNTPDNNPPKSEFMHISAHATSGTSSIATFSLLVSIGGQKAVALVDSGSSHTFLDYKFAINSSCTMIPIPSKKISVAGGGHLLSEHIVNNASYDIQGNKFISSFHVLPLQTYDIILGIDWMYAFSPVTLDLPLRLLTVHHQGKEIQLTDHTVPPEQCILEPDEMKKLLSKLVLGYIIQIHALETELQDDKTPLPTEIEQLLHQYQSVTIEPSGLPPS</sequence>
<evidence type="ECO:0000313" key="2">
    <source>
        <dbReference type="Proteomes" id="UP001732700"/>
    </source>
</evidence>
<dbReference type="Proteomes" id="UP001732700">
    <property type="component" value="Chromosome 2A"/>
</dbReference>
<reference evidence="1" key="1">
    <citation type="submission" date="2021-05" db="EMBL/GenBank/DDBJ databases">
        <authorList>
            <person name="Scholz U."/>
            <person name="Mascher M."/>
            <person name="Fiebig A."/>
        </authorList>
    </citation>
    <scope>NUCLEOTIDE SEQUENCE [LARGE SCALE GENOMIC DNA]</scope>
</reference>
<keyword evidence="2" id="KW-1185">Reference proteome</keyword>
<organism evidence="1 2">
    <name type="scientific">Avena sativa</name>
    <name type="common">Oat</name>
    <dbReference type="NCBI Taxonomy" id="4498"/>
    <lineage>
        <taxon>Eukaryota</taxon>
        <taxon>Viridiplantae</taxon>
        <taxon>Streptophyta</taxon>
        <taxon>Embryophyta</taxon>
        <taxon>Tracheophyta</taxon>
        <taxon>Spermatophyta</taxon>
        <taxon>Magnoliopsida</taxon>
        <taxon>Liliopsida</taxon>
        <taxon>Poales</taxon>
        <taxon>Poaceae</taxon>
        <taxon>BOP clade</taxon>
        <taxon>Pooideae</taxon>
        <taxon>Poodae</taxon>
        <taxon>Poeae</taxon>
        <taxon>Poeae Chloroplast Group 1 (Aveneae type)</taxon>
        <taxon>Aveninae</taxon>
        <taxon>Avena</taxon>
    </lineage>
</organism>
<proteinExistence type="predicted"/>
<reference evidence="1" key="2">
    <citation type="submission" date="2025-09" db="UniProtKB">
        <authorList>
            <consortium name="EnsemblPlants"/>
        </authorList>
    </citation>
    <scope>IDENTIFICATION</scope>
</reference>